<sequence length="234" mass="26581">MLKTKWGQSNPYNIRVPNGTDPTGCTPVAIAQLLTYNKFYYNRAPDVISSATIQWDLIKQAVQTPSLLKATPYNDPTISVAWLIRLIGRAGGTDYGASGSSTKRYKAVNLMEQWYRNVYREDVSETYVRRMIFERRLPAIIMGRNTNGDGHSWVADGWLYRTRIVYSIYNDGSKKKYMTQGQRLVHCNFGWEGSHDGYYYVGAFNTAKSPVTLGVSSTGPNDFSNDNEIMMYML</sequence>
<dbReference type="EMBL" id="MNQH01000025">
    <property type="protein sequence ID" value="OKY94659.1"/>
    <property type="molecule type" value="Genomic_DNA"/>
</dbReference>
<dbReference type="InterPro" id="IPR044934">
    <property type="entry name" value="Streptopain_sf"/>
</dbReference>
<comment type="caution">
    <text evidence="1">The sequence shown here is derived from an EMBL/GenBank/DDBJ whole genome shotgun (WGS) entry which is preliminary data.</text>
</comment>
<dbReference type="InterPro" id="IPR000200">
    <property type="entry name" value="Peptidase_C10"/>
</dbReference>
<accession>A0A1Q6F6Y1</accession>
<dbReference type="Gene3D" id="3.90.70.50">
    <property type="entry name" value="Peptidase C10, streptopain"/>
    <property type="match status" value="1"/>
</dbReference>
<proteinExistence type="predicted"/>
<evidence type="ECO:0000313" key="2">
    <source>
        <dbReference type="Proteomes" id="UP000187417"/>
    </source>
</evidence>
<dbReference type="STRING" id="28117.BHV66_04740"/>
<organism evidence="1 2">
    <name type="scientific">Alistipes putredinis</name>
    <dbReference type="NCBI Taxonomy" id="28117"/>
    <lineage>
        <taxon>Bacteria</taxon>
        <taxon>Pseudomonadati</taxon>
        <taxon>Bacteroidota</taxon>
        <taxon>Bacteroidia</taxon>
        <taxon>Bacteroidales</taxon>
        <taxon>Rikenellaceae</taxon>
        <taxon>Alistipes</taxon>
    </lineage>
</organism>
<dbReference type="GO" id="GO:0008234">
    <property type="term" value="F:cysteine-type peptidase activity"/>
    <property type="evidence" value="ECO:0007669"/>
    <property type="project" value="InterPro"/>
</dbReference>
<dbReference type="SUPFAM" id="SSF54001">
    <property type="entry name" value="Cysteine proteinases"/>
    <property type="match status" value="1"/>
</dbReference>
<evidence type="ECO:0008006" key="3">
    <source>
        <dbReference type="Google" id="ProtNLM"/>
    </source>
</evidence>
<dbReference type="AlphaFoldDB" id="A0A1Q6F6Y1"/>
<protein>
    <recommendedName>
        <fullName evidence="3">Peptidase C39-like domain-containing protein</fullName>
    </recommendedName>
</protein>
<dbReference type="GO" id="GO:0006508">
    <property type="term" value="P:proteolysis"/>
    <property type="evidence" value="ECO:0007669"/>
    <property type="project" value="InterPro"/>
</dbReference>
<evidence type="ECO:0000313" key="1">
    <source>
        <dbReference type="EMBL" id="OKY94659.1"/>
    </source>
</evidence>
<name>A0A1Q6F6Y1_9BACT</name>
<dbReference type="RefSeq" id="WP_276618788.1">
    <property type="nucleotide sequence ID" value="NZ_BAAFLA010000012.1"/>
</dbReference>
<gene>
    <name evidence="1" type="ORF">BHV66_04740</name>
</gene>
<dbReference type="Proteomes" id="UP000187417">
    <property type="component" value="Unassembled WGS sequence"/>
</dbReference>
<dbReference type="InterPro" id="IPR038765">
    <property type="entry name" value="Papain-like_cys_pep_sf"/>
</dbReference>
<reference evidence="1 2" key="1">
    <citation type="journal article" date="2016" name="Nat. Biotechnol.">
        <title>Measurement of bacterial replication rates in microbial communities.</title>
        <authorList>
            <person name="Brown C.T."/>
            <person name="Olm M.R."/>
            <person name="Thomas B.C."/>
            <person name="Banfield J.F."/>
        </authorList>
    </citation>
    <scope>NUCLEOTIDE SEQUENCE [LARGE SCALE GENOMIC DNA]</scope>
    <source>
        <strain evidence="1">CAG:67_53_122</strain>
    </source>
</reference>
<dbReference type="Pfam" id="PF01640">
    <property type="entry name" value="Peptidase_C10"/>
    <property type="match status" value="1"/>
</dbReference>